<evidence type="ECO:0008006" key="3">
    <source>
        <dbReference type="Google" id="ProtNLM"/>
    </source>
</evidence>
<keyword evidence="2" id="KW-1185">Reference proteome</keyword>
<organism evidence="1 2">
    <name type="scientific">Virgibacillus siamensis</name>
    <dbReference type="NCBI Taxonomy" id="480071"/>
    <lineage>
        <taxon>Bacteria</taxon>
        <taxon>Bacillati</taxon>
        <taxon>Bacillota</taxon>
        <taxon>Bacilli</taxon>
        <taxon>Bacillales</taxon>
        <taxon>Bacillaceae</taxon>
        <taxon>Virgibacillus</taxon>
    </lineage>
</organism>
<evidence type="ECO:0000313" key="1">
    <source>
        <dbReference type="EMBL" id="GAA0615104.1"/>
    </source>
</evidence>
<reference evidence="1 2" key="1">
    <citation type="journal article" date="2019" name="Int. J. Syst. Evol. Microbiol.">
        <title>The Global Catalogue of Microorganisms (GCM) 10K type strain sequencing project: providing services to taxonomists for standard genome sequencing and annotation.</title>
        <authorList>
            <consortium name="The Broad Institute Genomics Platform"/>
            <consortium name="The Broad Institute Genome Sequencing Center for Infectious Disease"/>
            <person name="Wu L."/>
            <person name="Ma J."/>
        </authorList>
    </citation>
    <scope>NUCLEOTIDE SEQUENCE [LARGE SCALE GENOMIC DNA]</scope>
    <source>
        <strain evidence="1 2">JCM 15395</strain>
    </source>
</reference>
<evidence type="ECO:0000313" key="2">
    <source>
        <dbReference type="Proteomes" id="UP001500866"/>
    </source>
</evidence>
<protein>
    <recommendedName>
        <fullName evidence="3">FbpB family small basic protein</fullName>
    </recommendedName>
</protein>
<dbReference type="Proteomes" id="UP001500866">
    <property type="component" value="Unassembled WGS sequence"/>
</dbReference>
<proteinExistence type="predicted"/>
<dbReference type="RefSeq" id="WP_343816230.1">
    <property type="nucleotide sequence ID" value="NZ_BAAADS010000025.1"/>
</dbReference>
<name>A0ABN1GND1_9BACI</name>
<dbReference type="Pfam" id="PF13040">
    <property type="entry name" value="Fur_reg_FbpB"/>
    <property type="match status" value="1"/>
</dbReference>
<dbReference type="InterPro" id="IPR025004">
    <property type="entry name" value="SenN/SenS"/>
</dbReference>
<comment type="caution">
    <text evidence="1">The sequence shown here is derived from an EMBL/GenBank/DDBJ whole genome shotgun (WGS) entry which is preliminary data.</text>
</comment>
<accession>A0ABN1GND1</accession>
<gene>
    <name evidence="1" type="ORF">GCM10009001_35510</name>
</gene>
<sequence>MRAKMLNFEQLVDQNREELREDEEMNSKFELRLAKKQTEVSSSKEQNA</sequence>
<dbReference type="EMBL" id="BAAADS010000025">
    <property type="protein sequence ID" value="GAA0615104.1"/>
    <property type="molecule type" value="Genomic_DNA"/>
</dbReference>